<name>A0A6N6N8L8_9BACT</name>
<protein>
    <recommendedName>
        <fullName evidence="3">DUF86 domain-containing protein</fullName>
    </recommendedName>
</protein>
<proteinExistence type="predicted"/>
<organism evidence="1 2">
    <name type="scientific">Pseudodesulfovibrio senegalensis</name>
    <dbReference type="NCBI Taxonomy" id="1721087"/>
    <lineage>
        <taxon>Bacteria</taxon>
        <taxon>Pseudomonadati</taxon>
        <taxon>Thermodesulfobacteriota</taxon>
        <taxon>Desulfovibrionia</taxon>
        <taxon>Desulfovibrionales</taxon>
        <taxon>Desulfovibrionaceae</taxon>
    </lineage>
</organism>
<sequence>MRSLDIYAFLLQRINAVHDFEKLAEAELGSEGQQAYERVMRQKAMLLAKLADDARERFPDADEWVLDGLERFSASARNSLKIGSVFYMSALLYPEDHKPGQPNDLEVFAENLKE</sequence>
<dbReference type="RefSeq" id="WP_151149961.1">
    <property type="nucleotide sequence ID" value="NZ_WAIE01000001.1"/>
</dbReference>
<keyword evidence="2" id="KW-1185">Reference proteome</keyword>
<evidence type="ECO:0000313" key="1">
    <source>
        <dbReference type="EMBL" id="KAB1443589.1"/>
    </source>
</evidence>
<accession>A0A6N6N8L8</accession>
<dbReference type="OrthoDB" id="5459009at2"/>
<comment type="caution">
    <text evidence="1">The sequence shown here is derived from an EMBL/GenBank/DDBJ whole genome shotgun (WGS) entry which is preliminary data.</text>
</comment>
<gene>
    <name evidence="1" type="ORF">F8A88_04915</name>
</gene>
<evidence type="ECO:0000313" key="2">
    <source>
        <dbReference type="Proteomes" id="UP000438699"/>
    </source>
</evidence>
<dbReference type="AlphaFoldDB" id="A0A6N6N8L8"/>
<dbReference type="EMBL" id="WAIE01000001">
    <property type="protein sequence ID" value="KAB1443589.1"/>
    <property type="molecule type" value="Genomic_DNA"/>
</dbReference>
<dbReference type="Proteomes" id="UP000438699">
    <property type="component" value="Unassembled WGS sequence"/>
</dbReference>
<reference evidence="1 2" key="1">
    <citation type="journal article" date="2017" name="Int. J. Syst. Evol. Microbiol.">
        <title>Desulfovibrio senegalensis sp. nov., a mesophilic sulfate reducer isolated from marine sediment.</title>
        <authorList>
            <person name="Thioye A."/>
            <person name="Gam Z.B.A."/>
            <person name="Mbengue M."/>
            <person name="Cayol J.L."/>
            <person name="Joseph-Bartoli M."/>
            <person name="Toure-Kane C."/>
            <person name="Labat M."/>
        </authorList>
    </citation>
    <scope>NUCLEOTIDE SEQUENCE [LARGE SCALE GENOMIC DNA]</scope>
    <source>
        <strain evidence="1 2">DSM 101509</strain>
    </source>
</reference>
<evidence type="ECO:0008006" key="3">
    <source>
        <dbReference type="Google" id="ProtNLM"/>
    </source>
</evidence>